<dbReference type="GO" id="GO:0006487">
    <property type="term" value="P:protein N-linked glycosylation"/>
    <property type="evidence" value="ECO:0007669"/>
    <property type="project" value="UniProtKB-UniRule"/>
</dbReference>
<evidence type="ECO:0000256" key="1">
    <source>
        <dbReference type="ARBA" id="ARBA00004141"/>
    </source>
</evidence>
<accession>A0A9P1GUL1</accession>
<dbReference type="AlphaFoldDB" id="A0A9P1GUL1"/>
<keyword evidence="5 6" id="KW-0472">Membrane</keyword>
<dbReference type="OrthoDB" id="302705at2759"/>
<organism evidence="7 8">
    <name type="scientific">Parascedosporium putredinis</name>
    <dbReference type="NCBI Taxonomy" id="1442378"/>
    <lineage>
        <taxon>Eukaryota</taxon>
        <taxon>Fungi</taxon>
        <taxon>Dikarya</taxon>
        <taxon>Ascomycota</taxon>
        <taxon>Pezizomycotina</taxon>
        <taxon>Sordariomycetes</taxon>
        <taxon>Hypocreomycetidae</taxon>
        <taxon>Microascales</taxon>
        <taxon>Microascaceae</taxon>
        <taxon>Parascedosporium</taxon>
    </lineage>
</organism>
<comment type="caution">
    <text evidence="7">The sequence shown here is derived from an EMBL/GenBank/DDBJ whole genome shotgun (WGS) entry which is preliminary data.</text>
</comment>
<name>A0A9P1GUL1_9PEZI</name>
<proteinExistence type="inferred from homology"/>
<sequence>MSEDAGPLASLSLTHVYYDPTDPVSLLCAWLALVPQALVIVYATLSISTREIEVLLTFAGQLACEAANFLLKRLIKEARPTRIPTGKGYGMPSSHAQFVAFCYHTSKQVLVGSVAGIVCAIGWFLVTLVLRTSGVLDTFLASDLARAFYLRDLVVHEDPCWAGWQRWNIQEQGRTSAKTAASKQKRK</sequence>
<dbReference type="Proteomes" id="UP000838763">
    <property type="component" value="Unassembled WGS sequence"/>
</dbReference>
<comment type="similarity">
    <text evidence="6">Belongs to the dolichyldiphosphatase family.</text>
</comment>
<evidence type="ECO:0000256" key="6">
    <source>
        <dbReference type="RuleBase" id="RU367078"/>
    </source>
</evidence>
<dbReference type="PANTHER" id="PTHR11247">
    <property type="entry name" value="PALMITOYL-PROTEIN THIOESTERASE/DOLICHYLDIPHOSPHATASE 1"/>
    <property type="match status" value="1"/>
</dbReference>
<gene>
    <name evidence="7" type="ORF">PPNO1_LOCUS55</name>
</gene>
<evidence type="ECO:0000256" key="2">
    <source>
        <dbReference type="ARBA" id="ARBA00022692"/>
    </source>
</evidence>
<evidence type="ECO:0000313" key="8">
    <source>
        <dbReference type="Proteomes" id="UP000838763"/>
    </source>
</evidence>
<evidence type="ECO:0000256" key="4">
    <source>
        <dbReference type="ARBA" id="ARBA00022989"/>
    </source>
</evidence>
<keyword evidence="3 6" id="KW-0378">Hydrolase</keyword>
<comment type="catalytic activity">
    <reaction evidence="6">
        <text>a di-trans,poly-cis-dolichyl diphosphate + H2O = a di-trans,poly-cis-dolichyl phosphate + phosphate + H(+)</text>
        <dbReference type="Rhea" id="RHEA:14385"/>
        <dbReference type="Rhea" id="RHEA-COMP:19498"/>
        <dbReference type="Rhea" id="RHEA-COMP:19506"/>
        <dbReference type="ChEBI" id="CHEBI:15377"/>
        <dbReference type="ChEBI" id="CHEBI:15378"/>
        <dbReference type="ChEBI" id="CHEBI:43474"/>
        <dbReference type="ChEBI" id="CHEBI:57497"/>
        <dbReference type="ChEBI" id="CHEBI:57683"/>
        <dbReference type="EC" id="3.6.1.43"/>
    </reaction>
</comment>
<evidence type="ECO:0000313" key="7">
    <source>
        <dbReference type="EMBL" id="CAI4210248.1"/>
    </source>
</evidence>
<dbReference type="PANTHER" id="PTHR11247:SF1">
    <property type="entry name" value="DOLICHYLDIPHOSPHATASE 1"/>
    <property type="match status" value="1"/>
</dbReference>
<keyword evidence="4 6" id="KW-1133">Transmembrane helix</keyword>
<dbReference type="GO" id="GO:0008610">
    <property type="term" value="P:lipid biosynthetic process"/>
    <property type="evidence" value="ECO:0007669"/>
    <property type="project" value="TreeGrafter"/>
</dbReference>
<keyword evidence="6" id="KW-0256">Endoplasmic reticulum</keyword>
<comment type="pathway">
    <text evidence="6">Protein modification; protein glycosylation.</text>
</comment>
<comment type="subcellular location">
    <subcellularLocation>
        <location evidence="6">Endoplasmic reticulum membrane</location>
        <topology evidence="6">Multi-pass membrane protein</topology>
    </subcellularLocation>
    <subcellularLocation>
        <location evidence="1">Membrane</location>
        <topology evidence="1">Multi-pass membrane protein</topology>
    </subcellularLocation>
</comment>
<feature type="transmembrane region" description="Helical" evidence="6">
    <location>
        <begin position="109"/>
        <end position="130"/>
    </location>
</feature>
<dbReference type="SUPFAM" id="SSF48317">
    <property type="entry name" value="Acid phosphatase/Vanadium-dependent haloperoxidase"/>
    <property type="match status" value="1"/>
</dbReference>
<dbReference type="EMBL" id="CALLCH030000001">
    <property type="protein sequence ID" value="CAI4210248.1"/>
    <property type="molecule type" value="Genomic_DNA"/>
</dbReference>
<dbReference type="GO" id="GO:0047874">
    <property type="term" value="F:dolichyldiphosphatase activity"/>
    <property type="evidence" value="ECO:0007669"/>
    <property type="project" value="UniProtKB-UniRule"/>
</dbReference>
<evidence type="ECO:0000256" key="5">
    <source>
        <dbReference type="ARBA" id="ARBA00023136"/>
    </source>
</evidence>
<comment type="caution">
    <text evidence="6">Lacks conserved residue(s) required for the propagation of feature annotation.</text>
</comment>
<reference evidence="7" key="1">
    <citation type="submission" date="2022-11" db="EMBL/GenBank/DDBJ databases">
        <authorList>
            <person name="Scott C."/>
            <person name="Bruce N."/>
        </authorList>
    </citation>
    <scope>NUCLEOTIDE SEQUENCE</scope>
</reference>
<dbReference type="GO" id="GO:0005789">
    <property type="term" value="C:endoplasmic reticulum membrane"/>
    <property type="evidence" value="ECO:0007669"/>
    <property type="project" value="UniProtKB-SubCell"/>
</dbReference>
<evidence type="ECO:0000256" key="3">
    <source>
        <dbReference type="ARBA" id="ARBA00022801"/>
    </source>
</evidence>
<feature type="transmembrane region" description="Helical" evidence="6">
    <location>
        <begin position="24"/>
        <end position="45"/>
    </location>
</feature>
<comment type="function">
    <text evidence="6">Required for efficient N-glycosylation. Necessary for maintaining optimal levels of dolichol-linked oligosaccharides. Hydrolyzes dolichyl pyrophosphate at a very high rate and dolichyl monophosphate at a much lower rate. Does not act on phosphatidate.</text>
</comment>
<dbReference type="InterPro" id="IPR036938">
    <property type="entry name" value="PAP2/HPO_sf"/>
</dbReference>
<dbReference type="CDD" id="cd03382">
    <property type="entry name" value="PAP2_dolichyldiphosphatase"/>
    <property type="match status" value="1"/>
</dbReference>
<keyword evidence="2 6" id="KW-0812">Transmembrane</keyword>
<dbReference type="EC" id="3.6.1.43" evidence="6"/>
<keyword evidence="8" id="KW-1185">Reference proteome</keyword>
<protein>
    <recommendedName>
        <fullName evidence="6">Dolichyldiphosphatase</fullName>
        <ecNumber evidence="6">3.6.1.43</ecNumber>
    </recommendedName>
</protein>
<dbReference type="InterPro" id="IPR039667">
    <property type="entry name" value="Dolichyldiphosphatase_PAP2"/>
</dbReference>